<keyword evidence="2" id="KW-1185">Reference proteome</keyword>
<accession>A0A9K3IGG8</accession>
<dbReference type="EMBL" id="MNCJ02000323">
    <property type="protein sequence ID" value="KAF5796453.1"/>
    <property type="molecule type" value="Genomic_DNA"/>
</dbReference>
<proteinExistence type="predicted"/>
<sequence length="63" mass="6853">MSMTSVIGETSRRAAARGKIFFPKEFEAAIICEYSPFCCTKWTNLAHGSAKGFLNLSESATST</sequence>
<gene>
    <name evidence="1" type="ORF">HanXRQr2_Chr08g0351651</name>
</gene>
<dbReference type="Gramene" id="mRNA:HanXRQr2_Chr08g0351651">
    <property type="protein sequence ID" value="CDS:HanXRQr2_Chr08g0351651.1"/>
    <property type="gene ID" value="HanXRQr2_Chr08g0351651"/>
</dbReference>
<reference evidence="1" key="2">
    <citation type="submission" date="2020-06" db="EMBL/GenBank/DDBJ databases">
        <title>Helianthus annuus Genome sequencing and assembly Release 2.</title>
        <authorList>
            <person name="Gouzy J."/>
            <person name="Langlade N."/>
            <person name="Munos S."/>
        </authorList>
    </citation>
    <scope>NUCLEOTIDE SEQUENCE</scope>
    <source>
        <tissue evidence="1">Leaves</tissue>
    </source>
</reference>
<comment type="caution">
    <text evidence="1">The sequence shown here is derived from an EMBL/GenBank/DDBJ whole genome shotgun (WGS) entry which is preliminary data.</text>
</comment>
<dbReference type="AlphaFoldDB" id="A0A9K3IGG8"/>
<protein>
    <submittedName>
        <fullName evidence="1">Uncharacterized protein</fullName>
    </submittedName>
</protein>
<evidence type="ECO:0000313" key="2">
    <source>
        <dbReference type="Proteomes" id="UP000215914"/>
    </source>
</evidence>
<reference evidence="1" key="1">
    <citation type="journal article" date="2017" name="Nature">
        <title>The sunflower genome provides insights into oil metabolism, flowering and Asterid evolution.</title>
        <authorList>
            <person name="Badouin H."/>
            <person name="Gouzy J."/>
            <person name="Grassa C.J."/>
            <person name="Murat F."/>
            <person name="Staton S.E."/>
            <person name="Cottret L."/>
            <person name="Lelandais-Briere C."/>
            <person name="Owens G.L."/>
            <person name="Carrere S."/>
            <person name="Mayjonade B."/>
            <person name="Legrand L."/>
            <person name="Gill N."/>
            <person name="Kane N.C."/>
            <person name="Bowers J.E."/>
            <person name="Hubner S."/>
            <person name="Bellec A."/>
            <person name="Berard A."/>
            <person name="Berges H."/>
            <person name="Blanchet N."/>
            <person name="Boniface M.C."/>
            <person name="Brunel D."/>
            <person name="Catrice O."/>
            <person name="Chaidir N."/>
            <person name="Claudel C."/>
            <person name="Donnadieu C."/>
            <person name="Faraut T."/>
            <person name="Fievet G."/>
            <person name="Helmstetter N."/>
            <person name="King M."/>
            <person name="Knapp S.J."/>
            <person name="Lai Z."/>
            <person name="Le Paslier M.C."/>
            <person name="Lippi Y."/>
            <person name="Lorenzon L."/>
            <person name="Mandel J.R."/>
            <person name="Marage G."/>
            <person name="Marchand G."/>
            <person name="Marquand E."/>
            <person name="Bret-Mestries E."/>
            <person name="Morien E."/>
            <person name="Nambeesan S."/>
            <person name="Nguyen T."/>
            <person name="Pegot-Espagnet P."/>
            <person name="Pouilly N."/>
            <person name="Raftis F."/>
            <person name="Sallet E."/>
            <person name="Schiex T."/>
            <person name="Thomas J."/>
            <person name="Vandecasteele C."/>
            <person name="Vares D."/>
            <person name="Vear F."/>
            <person name="Vautrin S."/>
            <person name="Crespi M."/>
            <person name="Mangin B."/>
            <person name="Burke J.M."/>
            <person name="Salse J."/>
            <person name="Munos S."/>
            <person name="Vincourt P."/>
            <person name="Rieseberg L.H."/>
            <person name="Langlade N.B."/>
        </authorList>
    </citation>
    <scope>NUCLEOTIDE SEQUENCE</scope>
    <source>
        <tissue evidence="1">Leaves</tissue>
    </source>
</reference>
<dbReference type="Proteomes" id="UP000215914">
    <property type="component" value="Unassembled WGS sequence"/>
</dbReference>
<organism evidence="1 2">
    <name type="scientific">Helianthus annuus</name>
    <name type="common">Common sunflower</name>
    <dbReference type="NCBI Taxonomy" id="4232"/>
    <lineage>
        <taxon>Eukaryota</taxon>
        <taxon>Viridiplantae</taxon>
        <taxon>Streptophyta</taxon>
        <taxon>Embryophyta</taxon>
        <taxon>Tracheophyta</taxon>
        <taxon>Spermatophyta</taxon>
        <taxon>Magnoliopsida</taxon>
        <taxon>eudicotyledons</taxon>
        <taxon>Gunneridae</taxon>
        <taxon>Pentapetalae</taxon>
        <taxon>asterids</taxon>
        <taxon>campanulids</taxon>
        <taxon>Asterales</taxon>
        <taxon>Asteraceae</taxon>
        <taxon>Asteroideae</taxon>
        <taxon>Heliantheae alliance</taxon>
        <taxon>Heliantheae</taxon>
        <taxon>Helianthus</taxon>
    </lineage>
</organism>
<evidence type="ECO:0000313" key="1">
    <source>
        <dbReference type="EMBL" id="KAF5796453.1"/>
    </source>
</evidence>
<name>A0A9K3IGG8_HELAN</name>